<dbReference type="Proteomes" id="UP000887580">
    <property type="component" value="Unplaced"/>
</dbReference>
<reference evidence="2" key="1">
    <citation type="submission" date="2022-11" db="UniProtKB">
        <authorList>
            <consortium name="WormBaseParasite"/>
        </authorList>
    </citation>
    <scope>IDENTIFICATION</scope>
</reference>
<evidence type="ECO:0000313" key="1">
    <source>
        <dbReference type="Proteomes" id="UP000887580"/>
    </source>
</evidence>
<dbReference type="WBParaSite" id="PS1159_v2.g20972.t1">
    <property type="protein sequence ID" value="PS1159_v2.g20972.t1"/>
    <property type="gene ID" value="PS1159_v2.g20972"/>
</dbReference>
<name>A0AC35FWD8_9BILA</name>
<proteinExistence type="predicted"/>
<evidence type="ECO:0000313" key="2">
    <source>
        <dbReference type="WBParaSite" id="PS1159_v2.g20972.t1"/>
    </source>
</evidence>
<protein>
    <submittedName>
        <fullName evidence="2">Small ribosomal subunit protein mS29</fullName>
    </submittedName>
</protein>
<accession>A0AC35FWD8</accession>
<sequence length="381" mass="43954">MLASKQTFNLSSRLARLSLHRFYAKTSTDDPLKLTREDVGKLYHIPLEATKALAFEKILPSKFAKQVNTLDDCAILCRQQFLEVLNCLNVVRKNLPSIRVVLWGKFGTGKTMTLAQTIHFAQTQNWVIFNIRDVMELTRRVKDVQSSTFKPGRIDLPEHSVVFLQHFKQQNQHIWKALSELKTERIYEWTKAEKTAQDRPITEIVEMGIASPFVANDCIGALCRELRRHSTNGSIKLLVAMDGGNSLYGKTLVKKADRSFAVPDELSLIYQTKKFLKDDWTNGLVLMIADKREISDARDSLAVPIDTPIELFTEHGFEDIDPFIPIETKLYTADEARIIHEYYKEKNWLVTEEARSDKGLREMYYLAAYNPYYFERLCAFN</sequence>
<organism evidence="1 2">
    <name type="scientific">Panagrolaimus sp. PS1159</name>
    <dbReference type="NCBI Taxonomy" id="55785"/>
    <lineage>
        <taxon>Eukaryota</taxon>
        <taxon>Metazoa</taxon>
        <taxon>Ecdysozoa</taxon>
        <taxon>Nematoda</taxon>
        <taxon>Chromadorea</taxon>
        <taxon>Rhabditida</taxon>
        <taxon>Tylenchina</taxon>
        <taxon>Panagrolaimomorpha</taxon>
        <taxon>Panagrolaimoidea</taxon>
        <taxon>Panagrolaimidae</taxon>
        <taxon>Panagrolaimus</taxon>
    </lineage>
</organism>